<gene>
    <name evidence="3" type="ORF">OKA104_LOCUS53764</name>
</gene>
<evidence type="ECO:0000256" key="2">
    <source>
        <dbReference type="ARBA" id="ARBA00023043"/>
    </source>
</evidence>
<name>A0A820S1X8_9BILA</name>
<keyword evidence="1" id="KW-0677">Repeat</keyword>
<feature type="non-terminal residue" evidence="3">
    <location>
        <position position="152"/>
    </location>
</feature>
<reference evidence="3" key="1">
    <citation type="submission" date="2021-02" db="EMBL/GenBank/DDBJ databases">
        <authorList>
            <person name="Nowell W R."/>
        </authorList>
    </citation>
    <scope>NUCLEOTIDE SEQUENCE</scope>
</reference>
<proteinExistence type="predicted"/>
<dbReference type="PANTHER" id="PTHR24173">
    <property type="entry name" value="ANKYRIN REPEAT CONTAINING"/>
    <property type="match status" value="1"/>
</dbReference>
<dbReference type="SUPFAM" id="SSF48403">
    <property type="entry name" value="Ankyrin repeat"/>
    <property type="match status" value="1"/>
</dbReference>
<dbReference type="Proteomes" id="UP000663881">
    <property type="component" value="Unassembled WGS sequence"/>
</dbReference>
<dbReference type="EMBL" id="CAJOAY010034223">
    <property type="protein sequence ID" value="CAF4443584.1"/>
    <property type="molecule type" value="Genomic_DNA"/>
</dbReference>
<evidence type="ECO:0000313" key="4">
    <source>
        <dbReference type="Proteomes" id="UP000663881"/>
    </source>
</evidence>
<evidence type="ECO:0000256" key="1">
    <source>
        <dbReference type="ARBA" id="ARBA00022737"/>
    </source>
</evidence>
<dbReference type="SMART" id="SM00248">
    <property type="entry name" value="ANK"/>
    <property type="match status" value="4"/>
</dbReference>
<dbReference type="AlphaFoldDB" id="A0A820S1X8"/>
<evidence type="ECO:0000313" key="3">
    <source>
        <dbReference type="EMBL" id="CAF4443584.1"/>
    </source>
</evidence>
<dbReference type="PANTHER" id="PTHR24173:SF74">
    <property type="entry name" value="ANKYRIN REPEAT DOMAIN-CONTAINING PROTEIN 16"/>
    <property type="match status" value="1"/>
</dbReference>
<keyword evidence="2" id="KW-0040">ANK repeat</keyword>
<comment type="caution">
    <text evidence="3">The sequence shown here is derived from an EMBL/GenBank/DDBJ whole genome shotgun (WGS) entry which is preliminary data.</text>
</comment>
<sequence length="152" mass="17267">EELYNLTKSSLLEIKDNHGQTALSVTTHPDIIDRLIAFGTDISSLDNNHMNAIMVAVSNGHISIVDRLLCSINDQSLSILDQVENRNDRSIFLIAIQTGSIDMCSLLLTHPYIQWDTTDKQRMNAIHIAAQNNSYDLIEFLYNYIRKSNKFL</sequence>
<organism evidence="3 4">
    <name type="scientific">Adineta steineri</name>
    <dbReference type="NCBI Taxonomy" id="433720"/>
    <lineage>
        <taxon>Eukaryota</taxon>
        <taxon>Metazoa</taxon>
        <taxon>Spiralia</taxon>
        <taxon>Gnathifera</taxon>
        <taxon>Rotifera</taxon>
        <taxon>Eurotatoria</taxon>
        <taxon>Bdelloidea</taxon>
        <taxon>Adinetida</taxon>
        <taxon>Adinetidae</taxon>
        <taxon>Adineta</taxon>
    </lineage>
</organism>
<evidence type="ECO:0008006" key="5">
    <source>
        <dbReference type="Google" id="ProtNLM"/>
    </source>
</evidence>
<accession>A0A820S1X8</accession>
<dbReference type="Pfam" id="PF12796">
    <property type="entry name" value="Ank_2"/>
    <property type="match status" value="1"/>
</dbReference>
<dbReference type="InterPro" id="IPR036770">
    <property type="entry name" value="Ankyrin_rpt-contain_sf"/>
</dbReference>
<feature type="non-terminal residue" evidence="3">
    <location>
        <position position="1"/>
    </location>
</feature>
<dbReference type="InterPro" id="IPR002110">
    <property type="entry name" value="Ankyrin_rpt"/>
</dbReference>
<protein>
    <recommendedName>
        <fullName evidence="5">Ankyrin repeat protein</fullName>
    </recommendedName>
</protein>
<dbReference type="Gene3D" id="1.25.40.20">
    <property type="entry name" value="Ankyrin repeat-containing domain"/>
    <property type="match status" value="1"/>
</dbReference>